<dbReference type="SMART" id="SM00849">
    <property type="entry name" value="Lactamase_B"/>
    <property type="match status" value="1"/>
</dbReference>
<evidence type="ECO:0000259" key="2">
    <source>
        <dbReference type="SMART" id="SM00849"/>
    </source>
</evidence>
<sequence length="466" mass="52188">MKLQFLGAAREVTGSRHLITTEAGKKILLDCGVYQGKGLETDAMNRDLGVDPAEVDHIILSHAHIDHSGLIPYMYRHGFRGSVVCTNATRDLCSIMLPDSGHIQENDNYYFNKKRARQGLKPVEPLYTLDDARKCMELFIGVPYNRKFNIDNDIRVKFTNTGHMLGSGVISIEIRDKGDFVRIAYTGDIGRPENRILRPPDAFPQCDYLITEATYGDRLHPARQDAEAELLRVVTETCADKKGKLIIPSFAIGRTQELVYTLNNYFNEGKLPRVKIYVDSPLAVNATDIFRLHTDTLNRDVQEVMENDPDPFGFSSLQYIKSADDSKKLNTLNEPCVIISASGMMEAGRIKHHLANNLSNPKNTVLAVGYCSPSTLGARILRGDPEVSIFGVIHQVRAKIERIEAFSGHGDYQEMISYLGCQSKEKIKKTFLVHGDADATTAYRSHLHDAGFDKVEIPVLKQVYNL</sequence>
<dbReference type="PANTHER" id="PTHR11203">
    <property type="entry name" value="CLEAVAGE AND POLYADENYLATION SPECIFICITY FACTOR FAMILY MEMBER"/>
    <property type="match status" value="1"/>
</dbReference>
<evidence type="ECO:0000256" key="1">
    <source>
        <dbReference type="ARBA" id="ARBA00022801"/>
    </source>
</evidence>
<proteinExistence type="predicted"/>
<dbReference type="InterPro" id="IPR022712">
    <property type="entry name" value="Beta_Casp"/>
</dbReference>
<dbReference type="Pfam" id="PF00753">
    <property type="entry name" value="Lactamase_B"/>
    <property type="match status" value="1"/>
</dbReference>
<dbReference type="InterPro" id="IPR011108">
    <property type="entry name" value="RMMBL"/>
</dbReference>
<organism evidence="4">
    <name type="scientific">Lentimicrobium saccharophilum</name>
    <dbReference type="NCBI Taxonomy" id="1678841"/>
    <lineage>
        <taxon>Bacteria</taxon>
        <taxon>Pseudomonadati</taxon>
        <taxon>Bacteroidota</taxon>
        <taxon>Bacteroidia</taxon>
        <taxon>Bacteroidales</taxon>
        <taxon>Lentimicrobiaceae</taxon>
        <taxon>Lentimicrobium</taxon>
    </lineage>
</organism>
<gene>
    <name evidence="4" type="ORF">TBC1_112181</name>
</gene>
<dbReference type="Pfam" id="PF10996">
    <property type="entry name" value="Beta-Casp"/>
    <property type="match status" value="1"/>
</dbReference>
<name>A0A0S7C2L4_9BACT</name>
<dbReference type="Proteomes" id="UP000053091">
    <property type="component" value="Unassembled WGS sequence"/>
</dbReference>
<dbReference type="Gene3D" id="3.40.50.10890">
    <property type="match status" value="1"/>
</dbReference>
<evidence type="ECO:0000313" key="4">
    <source>
        <dbReference type="EMBL" id="GAP44020.1"/>
    </source>
</evidence>
<dbReference type="GO" id="GO:0004521">
    <property type="term" value="F:RNA endonuclease activity"/>
    <property type="evidence" value="ECO:0007669"/>
    <property type="project" value="TreeGrafter"/>
</dbReference>
<keyword evidence="1" id="KW-0378">Hydrolase</keyword>
<reference evidence="4" key="1">
    <citation type="journal article" date="2015" name="Genome Announc.">
        <title>Draft Genome Sequence of Bacteroidales Strain TBC1, a Novel Isolate from a Methanogenic Wastewater Treatment System.</title>
        <authorList>
            <person name="Tourlousse D.M."/>
            <person name="Matsuura N."/>
            <person name="Sun L."/>
            <person name="Toyonaga M."/>
            <person name="Kuroda K."/>
            <person name="Ohashi A."/>
            <person name="Cruz R."/>
            <person name="Yamaguchi T."/>
            <person name="Sekiguchi Y."/>
        </authorList>
    </citation>
    <scope>NUCLEOTIDE SEQUENCE [LARGE SCALE GENOMIC DNA]</scope>
    <source>
        <strain evidence="4">TBC1</strain>
    </source>
</reference>
<keyword evidence="5" id="KW-1185">Reference proteome</keyword>
<dbReference type="GO" id="GO:0016787">
    <property type="term" value="F:hydrolase activity"/>
    <property type="evidence" value="ECO:0007669"/>
    <property type="project" value="UniProtKB-KW"/>
</dbReference>
<feature type="domain" description="Beta-Casp" evidence="3">
    <location>
        <begin position="255"/>
        <end position="380"/>
    </location>
</feature>
<dbReference type="InterPro" id="IPR036866">
    <property type="entry name" value="RibonucZ/Hydroxyglut_hydro"/>
</dbReference>
<dbReference type="SUPFAM" id="SSF56281">
    <property type="entry name" value="Metallo-hydrolase/oxidoreductase"/>
    <property type="match status" value="1"/>
</dbReference>
<dbReference type="InterPro" id="IPR050698">
    <property type="entry name" value="MBL"/>
</dbReference>
<evidence type="ECO:0000259" key="3">
    <source>
        <dbReference type="SMART" id="SM01027"/>
    </source>
</evidence>
<dbReference type="RefSeq" id="WP_062042109.1">
    <property type="nucleotide sequence ID" value="NZ_DF968182.1"/>
</dbReference>
<dbReference type="CDD" id="cd16295">
    <property type="entry name" value="TTHA0252-CPSF-like_MBL-fold"/>
    <property type="match status" value="1"/>
</dbReference>
<evidence type="ECO:0000313" key="5">
    <source>
        <dbReference type="Proteomes" id="UP000053091"/>
    </source>
</evidence>
<dbReference type="SMART" id="SM01027">
    <property type="entry name" value="Beta-Casp"/>
    <property type="match status" value="1"/>
</dbReference>
<dbReference type="Pfam" id="PF07521">
    <property type="entry name" value="RMMBL"/>
    <property type="match status" value="1"/>
</dbReference>
<feature type="domain" description="Metallo-beta-lactamase" evidence="2">
    <location>
        <begin position="13"/>
        <end position="250"/>
    </location>
</feature>
<dbReference type="PANTHER" id="PTHR11203:SF37">
    <property type="entry name" value="INTEGRATOR COMPLEX SUBUNIT 11"/>
    <property type="match status" value="1"/>
</dbReference>
<dbReference type="InterPro" id="IPR001279">
    <property type="entry name" value="Metallo-B-lactamas"/>
</dbReference>
<dbReference type="PATRIC" id="fig|1678841.3.peg.2441"/>
<dbReference type="OrthoDB" id="9803916at2"/>
<dbReference type="EMBL" id="DF968182">
    <property type="protein sequence ID" value="GAP44020.1"/>
    <property type="molecule type" value="Genomic_DNA"/>
</dbReference>
<protein>
    <submittedName>
        <fullName evidence="4">Protein containing beta-Casp domain</fullName>
    </submittedName>
</protein>
<dbReference type="Gene3D" id="3.60.15.10">
    <property type="entry name" value="Ribonuclease Z/Hydroxyacylglutathione hydrolase-like"/>
    <property type="match status" value="1"/>
</dbReference>
<accession>A0A0S7C2L4</accession>
<dbReference type="AlphaFoldDB" id="A0A0S7C2L4"/>